<organism evidence="2 3">
    <name type="scientific">Candidatus Pantoea deserta</name>
    <dbReference type="NCBI Taxonomy" id="1869313"/>
    <lineage>
        <taxon>Bacteria</taxon>
        <taxon>Pseudomonadati</taxon>
        <taxon>Pseudomonadota</taxon>
        <taxon>Gammaproteobacteria</taxon>
        <taxon>Enterobacterales</taxon>
        <taxon>Erwiniaceae</taxon>
        <taxon>Pantoea</taxon>
    </lineage>
</organism>
<sequence>MAREKGLAKRGEEIALHRGQRKRRQVRVCIVPAIAASSEKRENRRNDVIFLPREQPAQQ</sequence>
<evidence type="ECO:0000313" key="3">
    <source>
        <dbReference type="Proteomes" id="UP000281332"/>
    </source>
</evidence>
<name>A0A3N4NT16_9GAMM</name>
<comment type="caution">
    <text evidence="2">The sequence shown here is derived from an EMBL/GenBank/DDBJ whole genome shotgun (WGS) entry which is preliminary data.</text>
</comment>
<evidence type="ECO:0000256" key="1">
    <source>
        <dbReference type="SAM" id="MobiDB-lite"/>
    </source>
</evidence>
<dbReference type="Proteomes" id="UP000281332">
    <property type="component" value="Unassembled WGS sequence"/>
</dbReference>
<feature type="compositionally biased region" description="Basic and acidic residues" evidence="1">
    <location>
        <begin position="38"/>
        <end position="47"/>
    </location>
</feature>
<dbReference type="AlphaFoldDB" id="A0A3N4NT16"/>
<gene>
    <name evidence="2" type="ORF">BBB56_14295</name>
</gene>
<keyword evidence="3" id="KW-1185">Reference proteome</keyword>
<protein>
    <submittedName>
        <fullName evidence="2">Uncharacterized protein</fullName>
    </submittedName>
</protein>
<evidence type="ECO:0000313" key="2">
    <source>
        <dbReference type="EMBL" id="RPD99314.1"/>
    </source>
</evidence>
<feature type="region of interest" description="Disordered" evidence="1">
    <location>
        <begin position="38"/>
        <end position="59"/>
    </location>
</feature>
<dbReference type="EMBL" id="RMVG01000010">
    <property type="protein sequence ID" value="RPD99314.1"/>
    <property type="molecule type" value="Genomic_DNA"/>
</dbReference>
<accession>A0A3N4NT16</accession>
<reference evidence="2 3" key="1">
    <citation type="submission" date="2018-11" db="EMBL/GenBank/DDBJ databases">
        <title>Whole genome sequencing of Pantoea sp. RIT388.</title>
        <authorList>
            <person name="Gan H.M."/>
            <person name="Hudson A.O."/>
        </authorList>
    </citation>
    <scope>NUCLEOTIDE SEQUENCE [LARGE SCALE GENOMIC DNA]</scope>
    <source>
        <strain evidence="2 3">RIT388</strain>
    </source>
</reference>
<proteinExistence type="predicted"/>